<keyword evidence="3" id="KW-1185">Reference proteome</keyword>
<evidence type="ECO:0000313" key="2">
    <source>
        <dbReference type="EMBL" id="TCO55039.1"/>
    </source>
</evidence>
<feature type="transmembrane region" description="Helical" evidence="1">
    <location>
        <begin position="12"/>
        <end position="31"/>
    </location>
</feature>
<evidence type="ECO:0000313" key="3">
    <source>
        <dbReference type="Proteomes" id="UP000295680"/>
    </source>
</evidence>
<keyword evidence="1" id="KW-1133">Transmembrane helix</keyword>
<keyword evidence="1" id="KW-0812">Transmembrane</keyword>
<dbReference type="RefSeq" id="WP_132122806.1">
    <property type="nucleotide sequence ID" value="NZ_SLWS01000008.1"/>
</dbReference>
<organism evidence="2 3">
    <name type="scientific">Actinocrispum wychmicini</name>
    <dbReference type="NCBI Taxonomy" id="1213861"/>
    <lineage>
        <taxon>Bacteria</taxon>
        <taxon>Bacillati</taxon>
        <taxon>Actinomycetota</taxon>
        <taxon>Actinomycetes</taxon>
        <taxon>Pseudonocardiales</taxon>
        <taxon>Pseudonocardiaceae</taxon>
        <taxon>Actinocrispum</taxon>
    </lineage>
</organism>
<dbReference type="EMBL" id="SLWS01000008">
    <property type="protein sequence ID" value="TCO55039.1"/>
    <property type="molecule type" value="Genomic_DNA"/>
</dbReference>
<comment type="caution">
    <text evidence="2">The sequence shown here is derived from an EMBL/GenBank/DDBJ whole genome shotgun (WGS) entry which is preliminary data.</text>
</comment>
<proteinExistence type="predicted"/>
<dbReference type="OrthoDB" id="4249403at2"/>
<name>A0A4R2JFI3_9PSEU</name>
<keyword evidence="1" id="KW-0472">Membrane</keyword>
<dbReference type="Proteomes" id="UP000295680">
    <property type="component" value="Unassembled WGS sequence"/>
</dbReference>
<reference evidence="2 3" key="1">
    <citation type="submission" date="2019-03" db="EMBL/GenBank/DDBJ databases">
        <title>Genomic Encyclopedia of Type Strains, Phase IV (KMG-IV): sequencing the most valuable type-strain genomes for metagenomic binning, comparative biology and taxonomic classification.</title>
        <authorList>
            <person name="Goeker M."/>
        </authorList>
    </citation>
    <scope>NUCLEOTIDE SEQUENCE [LARGE SCALE GENOMIC DNA]</scope>
    <source>
        <strain evidence="2 3">DSM 45934</strain>
    </source>
</reference>
<gene>
    <name evidence="2" type="ORF">EV192_108327</name>
</gene>
<dbReference type="AlphaFoldDB" id="A0A4R2JFI3"/>
<evidence type="ECO:0000256" key="1">
    <source>
        <dbReference type="SAM" id="Phobius"/>
    </source>
</evidence>
<protein>
    <submittedName>
        <fullName evidence="2">Uncharacterized protein</fullName>
    </submittedName>
</protein>
<sequence>MHVNWSGLGEVFVIALVAGVGLVTLFSLAVVSYGRRAEGGTTALAVAGVCLLACAAIVGYGIYLVVAK</sequence>
<feature type="transmembrane region" description="Helical" evidence="1">
    <location>
        <begin position="43"/>
        <end position="66"/>
    </location>
</feature>
<accession>A0A4R2JFI3</accession>